<dbReference type="VEuPathDB" id="AmoebaDB:EIN_281580"/>
<feature type="region of interest" description="Disordered" evidence="1">
    <location>
        <begin position="369"/>
        <end position="406"/>
    </location>
</feature>
<reference evidence="2 3" key="1">
    <citation type="submission" date="2012-10" db="EMBL/GenBank/DDBJ databases">
        <authorList>
            <person name="Zafar N."/>
            <person name="Inman J."/>
            <person name="Hall N."/>
            <person name="Lorenzi H."/>
            <person name="Caler E."/>
        </authorList>
    </citation>
    <scope>NUCLEOTIDE SEQUENCE [LARGE SCALE GENOMIC DNA]</scope>
    <source>
        <strain evidence="2 3">IP1</strain>
    </source>
</reference>
<dbReference type="Proteomes" id="UP000014680">
    <property type="component" value="Unassembled WGS sequence"/>
</dbReference>
<evidence type="ECO:0000313" key="2">
    <source>
        <dbReference type="EMBL" id="ELP85787.1"/>
    </source>
</evidence>
<evidence type="ECO:0000256" key="1">
    <source>
        <dbReference type="SAM" id="MobiDB-lite"/>
    </source>
</evidence>
<dbReference type="AlphaFoldDB" id="A0A0A1TX15"/>
<feature type="compositionally biased region" description="Polar residues" evidence="1">
    <location>
        <begin position="392"/>
        <end position="406"/>
    </location>
</feature>
<sequence>MLRRKEITLNDVIDSKRKLSNFGIQNRFMSTENNTYESLFDKCIRNSSKGVDLKILPDLTKGMESAPQQLFNALKTRLEQPFEEQELVNLFVVILYLSLQEKGDTIFMYLQSIEYKVSELYKKTIKEEGNGYETFADFIDAMDELTLFKIPISNTPQISFEGKQKEKNMMVGMLVGVSNILQILLDVDYNGLENMSNKTAAELLFLLLHHMSKIHHFLFCGISNFCSSYKNIDSKNMMEKMIKIFKVFGEQNTTVAEIFNNPNLKVYFKEVPNVQKSNLSPFIQVLEDYSSVTFDGGKSSILLDRPLIISEVISSTKDNIAFIKKALFINESNKNILFLKASKTKSKKSPRFLALFSKTKSAKIILSPRTRAEIIPENDEPKEQKDKESSKLSETQNVTELTQPTL</sequence>
<gene>
    <name evidence="2" type="ORF">EIN_281580</name>
</gene>
<dbReference type="GeneID" id="14884737"/>
<protein>
    <submittedName>
        <fullName evidence="2">Uncharacterized protein</fullName>
    </submittedName>
</protein>
<name>A0A0A1TX15_ENTIV</name>
<proteinExistence type="predicted"/>
<keyword evidence="3" id="KW-1185">Reference proteome</keyword>
<accession>A0A0A1TX15</accession>
<evidence type="ECO:0000313" key="3">
    <source>
        <dbReference type="Proteomes" id="UP000014680"/>
    </source>
</evidence>
<feature type="compositionally biased region" description="Basic and acidic residues" evidence="1">
    <location>
        <begin position="370"/>
        <end position="391"/>
    </location>
</feature>
<organism evidence="2 3">
    <name type="scientific">Entamoeba invadens IP1</name>
    <dbReference type="NCBI Taxonomy" id="370355"/>
    <lineage>
        <taxon>Eukaryota</taxon>
        <taxon>Amoebozoa</taxon>
        <taxon>Evosea</taxon>
        <taxon>Archamoebae</taxon>
        <taxon>Mastigamoebida</taxon>
        <taxon>Entamoebidae</taxon>
        <taxon>Entamoeba</taxon>
    </lineage>
</organism>
<dbReference type="RefSeq" id="XP_004185133.1">
    <property type="nucleotide sequence ID" value="XM_004185085.1"/>
</dbReference>
<dbReference type="EMBL" id="KB207030">
    <property type="protein sequence ID" value="ELP85787.1"/>
    <property type="molecule type" value="Genomic_DNA"/>
</dbReference>
<dbReference type="KEGG" id="eiv:EIN_281580"/>